<comment type="similarity">
    <text evidence="1 2">Belongs to the DegT/DnrJ/EryC1 family.</text>
</comment>
<dbReference type="SUPFAM" id="SSF53383">
    <property type="entry name" value="PLP-dependent transferases"/>
    <property type="match status" value="1"/>
</dbReference>
<dbReference type="PANTHER" id="PTHR30244">
    <property type="entry name" value="TRANSAMINASE"/>
    <property type="match status" value="1"/>
</dbReference>
<dbReference type="SUPFAM" id="SSF55729">
    <property type="entry name" value="Acyl-CoA N-acyltransferases (Nat)"/>
    <property type="match status" value="1"/>
</dbReference>
<dbReference type="KEGG" id="bpz:BP1026B_II0473"/>
<dbReference type="PANTHER" id="PTHR30244:SF34">
    <property type="entry name" value="DTDP-4-AMINO-4,6-DIDEOXYGALACTOSE TRANSAMINASE"/>
    <property type="match status" value="1"/>
</dbReference>
<dbReference type="Pfam" id="PF13302">
    <property type="entry name" value="Acetyltransf_3"/>
    <property type="match status" value="1"/>
</dbReference>
<gene>
    <name evidence="4" type="ordered locus">BP1026B_II0473</name>
</gene>
<keyword evidence="2" id="KW-0663">Pyridoxal phosphate</keyword>
<dbReference type="Gene3D" id="3.90.1150.10">
    <property type="entry name" value="Aspartate Aminotransferase, domain 1"/>
    <property type="match status" value="1"/>
</dbReference>
<dbReference type="GO" id="GO:0000271">
    <property type="term" value="P:polysaccharide biosynthetic process"/>
    <property type="evidence" value="ECO:0007669"/>
    <property type="project" value="TreeGrafter"/>
</dbReference>
<dbReference type="Gene3D" id="3.40.630.30">
    <property type="match status" value="1"/>
</dbReference>
<evidence type="ECO:0000313" key="4">
    <source>
        <dbReference type="EMBL" id="AFI68740.1"/>
    </source>
</evidence>
<dbReference type="Proteomes" id="UP000010087">
    <property type="component" value="Chromosome 2"/>
</dbReference>
<proteinExistence type="inferred from homology"/>
<evidence type="ECO:0000256" key="1">
    <source>
        <dbReference type="ARBA" id="ARBA00037999"/>
    </source>
</evidence>
<evidence type="ECO:0000259" key="3">
    <source>
        <dbReference type="PROSITE" id="PS51186"/>
    </source>
</evidence>
<feature type="domain" description="N-acetyltransferase" evidence="3">
    <location>
        <begin position="54"/>
        <end position="206"/>
    </location>
</feature>
<dbReference type="InterPro" id="IPR015424">
    <property type="entry name" value="PyrdxlP-dep_Trfase"/>
</dbReference>
<dbReference type="AlphaFoldDB" id="A0A0H3HV69"/>
<dbReference type="Pfam" id="PF01041">
    <property type="entry name" value="DegT_DnrJ_EryC1"/>
    <property type="match status" value="1"/>
</dbReference>
<evidence type="ECO:0000256" key="2">
    <source>
        <dbReference type="RuleBase" id="RU004508"/>
    </source>
</evidence>
<organism evidence="4 5">
    <name type="scientific">Burkholderia pseudomallei (strain 1026b)</name>
    <dbReference type="NCBI Taxonomy" id="884204"/>
    <lineage>
        <taxon>Bacteria</taxon>
        <taxon>Pseudomonadati</taxon>
        <taxon>Pseudomonadota</taxon>
        <taxon>Betaproteobacteria</taxon>
        <taxon>Burkholderiales</taxon>
        <taxon>Burkholderiaceae</taxon>
        <taxon>Burkholderia</taxon>
        <taxon>pseudomallei group</taxon>
    </lineage>
</organism>
<dbReference type="InterPro" id="IPR000182">
    <property type="entry name" value="GNAT_dom"/>
</dbReference>
<dbReference type="Gene3D" id="3.40.640.10">
    <property type="entry name" value="Type I PLP-dependent aspartate aminotransferase-like (Major domain)"/>
    <property type="match status" value="1"/>
</dbReference>
<dbReference type="InterPro" id="IPR015422">
    <property type="entry name" value="PyrdxlP-dep_Trfase_small"/>
</dbReference>
<dbReference type="GO" id="GO:0016747">
    <property type="term" value="F:acyltransferase activity, transferring groups other than amino-acyl groups"/>
    <property type="evidence" value="ECO:0007669"/>
    <property type="project" value="InterPro"/>
</dbReference>
<dbReference type="CDD" id="cd00616">
    <property type="entry name" value="AHBA_syn"/>
    <property type="match status" value="1"/>
</dbReference>
<dbReference type="InterPro" id="IPR015421">
    <property type="entry name" value="PyrdxlP-dep_Trfase_major"/>
</dbReference>
<accession>A0A0H3HV69</accession>
<dbReference type="InterPro" id="IPR016181">
    <property type="entry name" value="Acyl_CoA_acyltransferase"/>
</dbReference>
<name>A0A0H3HV69_BURP2</name>
<dbReference type="InterPro" id="IPR000653">
    <property type="entry name" value="DegT/StrS_aminotransferase"/>
</dbReference>
<sequence>MATTAVNVYKKALVANFRFLKASRDVREAYLRAIPVADAGFLVPIGESRLDDADLLAKLTRWRNEHVHVYPTQFEATVDSTRAWLKERLLATDDRILFLVEDRHGRAVGHIGFNGCLNDERLFEIDNVVCGDAAGAKGLFSLALQALIEWARTTSNVEGFFLRVMDDNPRAIAFYARNGFAEERRIPLVGERRGETLSYREARDGEAAHKHFVRMAYRRTHEAGRSMILTAGPSISAREAVYAHDAAAHGWNRNWSKYLTSFEAAFADYVGVKHAIATSSCTGALQISLMALGIGAGDEVIVPDLTWVATANAVRYVGATPVFADIELDSWNLDARSLDALITPQTKAVIAVHMYGHPARMDAILEVAGRHGLKVIEDAAPAIGAEWRGRRCGSFGDFAAFSFQGAKLLVTGEGGMLATDDDALYEKALKIWDQGRNPSRTFWIDGDGVKFKMSNVQAAVGLGQLERADELIEMKRRIFDWYDEGLAGAPGIALNREIPDARSIYWMTSLRLDESAPIGRDDLMKALKARNVDTRPVFPAISRYPIWSRRQPPQPTASRVGQQAMNLPSGVCLSKDDVFYVCRQVRDLLGA</sequence>
<dbReference type="PATRIC" id="fig|884204.3.peg.4613"/>
<evidence type="ECO:0000313" key="5">
    <source>
        <dbReference type="Proteomes" id="UP000010087"/>
    </source>
</evidence>
<dbReference type="EMBL" id="CP002834">
    <property type="protein sequence ID" value="AFI68740.1"/>
    <property type="molecule type" value="Genomic_DNA"/>
</dbReference>
<dbReference type="GO" id="GO:0030170">
    <property type="term" value="F:pyridoxal phosphate binding"/>
    <property type="evidence" value="ECO:0007669"/>
    <property type="project" value="TreeGrafter"/>
</dbReference>
<dbReference type="PROSITE" id="PS51186">
    <property type="entry name" value="GNAT"/>
    <property type="match status" value="1"/>
</dbReference>
<dbReference type="GO" id="GO:0008483">
    <property type="term" value="F:transaminase activity"/>
    <property type="evidence" value="ECO:0007669"/>
    <property type="project" value="TreeGrafter"/>
</dbReference>
<protein>
    <submittedName>
        <fullName evidence="4">Perosamine synthetase</fullName>
    </submittedName>
</protein>
<reference evidence="4 5" key="1">
    <citation type="journal article" date="2012" name="PLoS ONE">
        <title>Evolution of Burkholderia pseudomallei in recurrent melioidosis.</title>
        <authorList>
            <person name="Hayden H.S."/>
            <person name="Lim R."/>
            <person name="Brittnacher M.J."/>
            <person name="Sims E.H."/>
            <person name="Ramage E.R."/>
            <person name="Fong C."/>
            <person name="Wu Z."/>
            <person name="Crist E."/>
            <person name="Chang J."/>
            <person name="Zhou Y."/>
            <person name="Radey M."/>
            <person name="Rohmer L."/>
            <person name="Haugen E."/>
            <person name="Gillett W."/>
            <person name="Wuthiekanun V."/>
            <person name="Peacock S.J."/>
            <person name="Kaul R."/>
            <person name="Miller S.I."/>
            <person name="Manoil C."/>
            <person name="Jacobs M.A."/>
        </authorList>
    </citation>
    <scope>NUCLEOTIDE SEQUENCE [LARGE SCALE GENOMIC DNA]</scope>
    <source>
        <strain evidence="4 5">1026b</strain>
    </source>
</reference>